<dbReference type="SUPFAM" id="SSF55729">
    <property type="entry name" value="Acyl-CoA N-acyltransferases (Nat)"/>
    <property type="match status" value="1"/>
</dbReference>
<evidence type="ECO:0000313" key="2">
    <source>
        <dbReference type="EMBL" id="TYS88509.1"/>
    </source>
</evidence>
<dbReference type="RefSeq" id="WP_148967809.1">
    <property type="nucleotide sequence ID" value="NZ_JBNIKW010000001.1"/>
</dbReference>
<dbReference type="Pfam" id="PF00583">
    <property type="entry name" value="Acetyltransf_1"/>
    <property type="match status" value="1"/>
</dbReference>
<proteinExistence type="predicted"/>
<gene>
    <name evidence="2" type="ORF">FZC85_03535</name>
</gene>
<keyword evidence="2" id="KW-0808">Transferase</keyword>
<protein>
    <submittedName>
        <fullName evidence="2">GNAT family N-acetyltransferase</fullName>
    </submittedName>
</protein>
<reference evidence="2 3" key="1">
    <citation type="submission" date="2019-08" db="EMBL/GenBank/DDBJ databases">
        <title>Bacillus genomes from the desert of Cuatro Cienegas, Coahuila.</title>
        <authorList>
            <person name="Olmedo-Alvarez G."/>
        </authorList>
    </citation>
    <scope>NUCLEOTIDE SEQUENCE [LARGE SCALE GENOMIC DNA]</scope>
    <source>
        <strain evidence="2 3">CH87b_3T</strain>
    </source>
</reference>
<dbReference type="InterPro" id="IPR016181">
    <property type="entry name" value="Acyl_CoA_acyltransferase"/>
</dbReference>
<dbReference type="GO" id="GO:0016747">
    <property type="term" value="F:acyltransferase activity, transferring groups other than amino-acyl groups"/>
    <property type="evidence" value="ECO:0007669"/>
    <property type="project" value="InterPro"/>
</dbReference>
<dbReference type="AlphaFoldDB" id="A0A5D4U3I9"/>
<dbReference type="EMBL" id="VTEZ01000001">
    <property type="protein sequence ID" value="TYS88509.1"/>
    <property type="molecule type" value="Genomic_DNA"/>
</dbReference>
<dbReference type="InterPro" id="IPR000182">
    <property type="entry name" value="GNAT_dom"/>
</dbReference>
<evidence type="ECO:0000259" key="1">
    <source>
        <dbReference type="PROSITE" id="PS51186"/>
    </source>
</evidence>
<dbReference type="Proteomes" id="UP000324269">
    <property type="component" value="Unassembled WGS sequence"/>
</dbReference>
<dbReference type="PROSITE" id="PS51186">
    <property type="entry name" value="GNAT"/>
    <property type="match status" value="1"/>
</dbReference>
<sequence>MKEEIPDYNLFMICNSLNTSATTELPEGFHVRFCRKDEVDIWKRMPFDTPGLATQYHHFMTEFFNQVYLPYGDLFFKRCLFVCDESDKPIGTCFLWKAYNKVWTVHWFKVNIHYEGMGIGRSLLSYVMQTLPREEYPVFLHTHPTSYRAIKLYSDLGFKLLTDSVIGQRTNDLNESLPILKKVMPDEEFNGLEFQSAPEFFLDVVNSSLKDEF</sequence>
<name>A0A5D4U3I9_9BACI</name>
<accession>A0A5D4U3I9</accession>
<dbReference type="Gene3D" id="3.40.630.30">
    <property type="match status" value="1"/>
</dbReference>
<organism evidence="2 3">
    <name type="scientific">Rossellomorea aquimaris</name>
    <dbReference type="NCBI Taxonomy" id="189382"/>
    <lineage>
        <taxon>Bacteria</taxon>
        <taxon>Bacillati</taxon>
        <taxon>Bacillota</taxon>
        <taxon>Bacilli</taxon>
        <taxon>Bacillales</taxon>
        <taxon>Bacillaceae</taxon>
        <taxon>Rossellomorea</taxon>
    </lineage>
</organism>
<dbReference type="CDD" id="cd04301">
    <property type="entry name" value="NAT_SF"/>
    <property type="match status" value="1"/>
</dbReference>
<dbReference type="OrthoDB" id="581534at2"/>
<evidence type="ECO:0000313" key="3">
    <source>
        <dbReference type="Proteomes" id="UP000324269"/>
    </source>
</evidence>
<feature type="domain" description="N-acetyltransferase" evidence="1">
    <location>
        <begin position="39"/>
        <end position="180"/>
    </location>
</feature>
<comment type="caution">
    <text evidence="2">The sequence shown here is derived from an EMBL/GenBank/DDBJ whole genome shotgun (WGS) entry which is preliminary data.</text>
</comment>